<proteinExistence type="predicted"/>
<keyword evidence="2" id="KW-1185">Reference proteome</keyword>
<dbReference type="GeneID" id="109484228"/>
<dbReference type="CDD" id="cd17073">
    <property type="entry name" value="KHA"/>
    <property type="match status" value="1"/>
</dbReference>
<dbReference type="PANTHER" id="PTHR14136">
    <property type="entry name" value="BTB_POZ DOMAIN-CONTAINING PROTEIN KCTD9"/>
    <property type="match status" value="1"/>
</dbReference>
<reference evidence="3" key="1">
    <citation type="submission" date="2025-08" db="UniProtKB">
        <authorList>
            <consortium name="RefSeq"/>
        </authorList>
    </citation>
    <scope>IDENTIFICATION</scope>
    <source>
        <tissue evidence="3">Gonad</tissue>
    </source>
</reference>
<dbReference type="GO" id="GO:0051260">
    <property type="term" value="P:protein homooligomerization"/>
    <property type="evidence" value="ECO:0007669"/>
    <property type="project" value="InterPro"/>
</dbReference>
<accession>A0A6P5A187</accession>
<dbReference type="RefSeq" id="XP_019643048.1">
    <property type="nucleotide sequence ID" value="XM_019787489.1"/>
</dbReference>
<name>A0A6P5A187_BRABE</name>
<dbReference type="SUPFAM" id="SSF54695">
    <property type="entry name" value="POZ domain"/>
    <property type="match status" value="1"/>
</dbReference>
<dbReference type="InterPro" id="IPR011333">
    <property type="entry name" value="SKP1/BTB/POZ_sf"/>
</dbReference>
<dbReference type="Pfam" id="PF11834">
    <property type="entry name" value="KHA"/>
    <property type="match status" value="1"/>
</dbReference>
<dbReference type="SUPFAM" id="SSF89837">
    <property type="entry name" value="Doublecortin (DC)"/>
    <property type="match status" value="1"/>
</dbReference>
<gene>
    <name evidence="3" type="primary">LOC109484228</name>
</gene>
<dbReference type="InterPro" id="IPR001646">
    <property type="entry name" value="5peptide_repeat"/>
</dbReference>
<dbReference type="Gene3D" id="2.160.20.80">
    <property type="entry name" value="E3 ubiquitin-protein ligase SopA"/>
    <property type="match status" value="1"/>
</dbReference>
<feature type="domain" description="KHA" evidence="1">
    <location>
        <begin position="5"/>
        <end position="84"/>
    </location>
</feature>
<dbReference type="Pfam" id="PF00805">
    <property type="entry name" value="Pentapeptide"/>
    <property type="match status" value="2"/>
</dbReference>
<dbReference type="InterPro" id="IPR000210">
    <property type="entry name" value="BTB/POZ_dom"/>
</dbReference>
<protein>
    <submittedName>
        <fullName evidence="3">BTB/POZ domain-containing protein KCTD9-like</fullName>
    </submittedName>
</protein>
<dbReference type="SMART" id="SM00225">
    <property type="entry name" value="BTB"/>
    <property type="match status" value="1"/>
</dbReference>
<dbReference type="PROSITE" id="PS51490">
    <property type="entry name" value="KHA"/>
    <property type="match status" value="1"/>
</dbReference>
<dbReference type="Gene3D" id="3.30.710.10">
    <property type="entry name" value="Potassium Channel Kv1.1, Chain A"/>
    <property type="match status" value="1"/>
</dbReference>
<dbReference type="KEGG" id="bbel:109484228"/>
<dbReference type="InterPro" id="IPR021789">
    <property type="entry name" value="KHA_dom"/>
</dbReference>
<dbReference type="OrthoDB" id="9989223at2759"/>
<sequence length="410" mass="45200">MAQPRVTLFVNRSREKGCVCLLPSDFEELLKIASHKLSIDAKKLYTEQGALVDEIEVIRDNDVLFVSAGEPFFESKTNRKEPSRTCHNGAFRQRAQVDHDLDGPSQTDWISVNVGGKSFTTTRSTLVTKEPESMLARMFDDESTSLWSHARDESGAYLIDRSPLYFEPILNFLRHGRLILNQGVNPEGVLEEAKFFGIFTLVELLEDIIKSGEPVGDGTPLTRREFVRILIATPSNRELRMQGINFSGADLSKLDLRYINFKQANFHNADLSGANLASCSLERADLSKAVLEGANLQGVKMVCANLEGASMRGCNFEDPTGLRANMEGCNMKGVDLECSQMGGVNLRVATLKNASLQNCNLRGAILAGTDLENCNLTGCDLQDANLRGANVKGATFEEMLTPIHMSQSVR</sequence>
<dbReference type="InterPro" id="IPR003131">
    <property type="entry name" value="T1-type_BTB"/>
</dbReference>
<organism evidence="2 3">
    <name type="scientific">Branchiostoma belcheri</name>
    <name type="common">Amphioxus</name>
    <dbReference type="NCBI Taxonomy" id="7741"/>
    <lineage>
        <taxon>Eukaryota</taxon>
        <taxon>Metazoa</taxon>
        <taxon>Chordata</taxon>
        <taxon>Cephalochordata</taxon>
        <taxon>Leptocardii</taxon>
        <taxon>Amphioxiformes</taxon>
        <taxon>Branchiostomatidae</taxon>
        <taxon>Branchiostoma</taxon>
    </lineage>
</organism>
<dbReference type="CDD" id="cd18368">
    <property type="entry name" value="BTB_POZ_KCTD9"/>
    <property type="match status" value="1"/>
</dbReference>
<evidence type="ECO:0000313" key="2">
    <source>
        <dbReference type="Proteomes" id="UP000515135"/>
    </source>
</evidence>
<dbReference type="FunFam" id="2.160.20.80:FF:000002">
    <property type="entry name" value="Potassium channel tetramerization domain-containing 9a"/>
    <property type="match status" value="1"/>
</dbReference>
<dbReference type="InterPro" id="IPR051082">
    <property type="entry name" value="Pentapeptide-BTB/POZ_domain"/>
</dbReference>
<dbReference type="AlphaFoldDB" id="A0A6P5A187"/>
<dbReference type="Gene3D" id="6.10.140.750">
    <property type="match status" value="1"/>
</dbReference>
<dbReference type="Pfam" id="PF02214">
    <property type="entry name" value="BTB_2"/>
    <property type="match status" value="1"/>
</dbReference>
<dbReference type="GO" id="GO:0035556">
    <property type="term" value="P:intracellular signal transduction"/>
    <property type="evidence" value="ECO:0007669"/>
    <property type="project" value="InterPro"/>
</dbReference>
<dbReference type="Proteomes" id="UP000515135">
    <property type="component" value="Unplaced"/>
</dbReference>
<dbReference type="InterPro" id="IPR036572">
    <property type="entry name" value="Doublecortin_dom_sf"/>
</dbReference>
<evidence type="ECO:0000313" key="3">
    <source>
        <dbReference type="RefSeq" id="XP_019643048.1"/>
    </source>
</evidence>
<dbReference type="SUPFAM" id="SSF141571">
    <property type="entry name" value="Pentapeptide repeat-like"/>
    <property type="match status" value="1"/>
</dbReference>
<evidence type="ECO:0000259" key="1">
    <source>
        <dbReference type="PROSITE" id="PS51490"/>
    </source>
</evidence>
<dbReference type="PANTHER" id="PTHR14136:SF17">
    <property type="entry name" value="BTB_POZ DOMAIN-CONTAINING PROTEIN KCTD9"/>
    <property type="match status" value="1"/>
</dbReference>